<dbReference type="SUPFAM" id="SSF57863">
    <property type="entry name" value="ArfGap/RecO-like zinc finger"/>
    <property type="match status" value="1"/>
</dbReference>
<dbReference type="PANTHER" id="PTHR46085">
    <property type="entry name" value="ARFGAP/RECO-RELATED"/>
    <property type="match status" value="1"/>
</dbReference>
<evidence type="ECO:0000256" key="3">
    <source>
        <dbReference type="ARBA" id="ARBA00022833"/>
    </source>
</evidence>
<dbReference type="FunFam" id="1.10.220.150:FF:000005">
    <property type="entry name" value="Arf-GAP domain and FG repeat-containing protein 1"/>
    <property type="match status" value="1"/>
</dbReference>
<evidence type="ECO:0000313" key="7">
    <source>
        <dbReference type="EMBL" id="KAJ8424720.1"/>
    </source>
</evidence>
<evidence type="ECO:0000256" key="5">
    <source>
        <dbReference type="SAM" id="MobiDB-lite"/>
    </source>
</evidence>
<dbReference type="GO" id="GO:0008270">
    <property type="term" value="F:zinc ion binding"/>
    <property type="evidence" value="ECO:0007669"/>
    <property type="project" value="UniProtKB-KW"/>
</dbReference>
<feature type="compositionally biased region" description="Low complexity" evidence="5">
    <location>
        <begin position="198"/>
        <end position="209"/>
    </location>
</feature>
<evidence type="ECO:0000256" key="4">
    <source>
        <dbReference type="PROSITE-ProRule" id="PRU00288"/>
    </source>
</evidence>
<dbReference type="EMBL" id="JAKOGI010001620">
    <property type="protein sequence ID" value="KAJ8424720.1"/>
    <property type="molecule type" value="Genomic_DNA"/>
</dbReference>
<dbReference type="AlphaFoldDB" id="A0A9Q1GQB9"/>
<keyword evidence="1" id="KW-0479">Metal-binding</keyword>
<keyword evidence="8" id="KW-1185">Reference proteome</keyword>
<dbReference type="SMART" id="SM00105">
    <property type="entry name" value="ArfGap"/>
    <property type="match status" value="1"/>
</dbReference>
<dbReference type="OrthoDB" id="6036at2759"/>
<dbReference type="InterPro" id="IPR037278">
    <property type="entry name" value="ARFGAP/RecO"/>
</dbReference>
<keyword evidence="2 4" id="KW-0863">Zinc-finger</keyword>
<dbReference type="InterPro" id="IPR001164">
    <property type="entry name" value="ArfGAP_dom"/>
</dbReference>
<feature type="region of interest" description="Disordered" evidence="5">
    <location>
        <begin position="243"/>
        <end position="275"/>
    </location>
</feature>
<accession>A0A9Q1GQB9</accession>
<sequence length="661" mass="73209">MASKREEERNEKILRGLMKLPPNRRCMNCSSLGPQYVCTNFWTFICMICSGIHREFTHRVKSVSMSKFTSQEVEALQNGGNQRAREIYLKDWDLERQRLPNSSDVDKVREFIKAVYVDRNENNIGDETRRASSYHSYSQSPPYDFQYEDRLKRKQGGPIVRKPGSGLYERKAASFAYSPGRFRDHIYECRFANEGSSSRVSDYSVSSRGDPFRSAPQSPNLQQDEGCSSPTVDFSREIVSFVQRQPTSTLPEASAKGDADRVPLPRPQSAATTQNKVRTFPAFSQPAAENSGEFNLFEDPLDMPAPNSGPDIDLFRAPTGSLLSVDLFQTPAEPSPLPQKFHTPPTSLLSSSRHFDEISQKLSHQPSVPSVIQKFPGSSDPGDEGWATLGLPQHNTPITNAQDTAVLGGRMEAGNPGIYFTNTVLSSTAEVQWPDFQQHGPALLVSNPWDEHVHNFPSPAREPDNEPWKVFEADNGQQPFVGFQHGADLQISHDSISSSSDQYPAHKISEGSGADGSQKLPSGESSLFPTLQSHVATGSSFNQPILPFMIGTAQIRQKSGNPFDIDSELEGSNVFLGMGSLQDALPSVPLPASYVGGINESWFPSSAVASQGNILAVLLTCFIYYYCYLESGSDGFQQVVCHTCRHRLQPLNYRKNILSLF</sequence>
<name>A0A9Q1GQB9_9CARY</name>
<dbReference type="PANTHER" id="PTHR46085:SF4">
    <property type="entry name" value="ADP-RIBOSYLATION FACTOR GTPASE-ACTIVATING PROTEIN AGD14-RELATED"/>
    <property type="match status" value="1"/>
</dbReference>
<keyword evidence="3" id="KW-0862">Zinc</keyword>
<feature type="region of interest" description="Disordered" evidence="5">
    <location>
        <begin position="198"/>
        <end position="230"/>
    </location>
</feature>
<feature type="compositionally biased region" description="Polar residues" evidence="5">
    <location>
        <begin position="215"/>
        <end position="230"/>
    </location>
</feature>
<evidence type="ECO:0000313" key="8">
    <source>
        <dbReference type="Proteomes" id="UP001153076"/>
    </source>
</evidence>
<organism evidence="7 8">
    <name type="scientific">Carnegiea gigantea</name>
    <dbReference type="NCBI Taxonomy" id="171969"/>
    <lineage>
        <taxon>Eukaryota</taxon>
        <taxon>Viridiplantae</taxon>
        <taxon>Streptophyta</taxon>
        <taxon>Embryophyta</taxon>
        <taxon>Tracheophyta</taxon>
        <taxon>Spermatophyta</taxon>
        <taxon>Magnoliopsida</taxon>
        <taxon>eudicotyledons</taxon>
        <taxon>Gunneridae</taxon>
        <taxon>Pentapetalae</taxon>
        <taxon>Caryophyllales</taxon>
        <taxon>Cactineae</taxon>
        <taxon>Cactaceae</taxon>
        <taxon>Cactoideae</taxon>
        <taxon>Echinocereeae</taxon>
        <taxon>Carnegiea</taxon>
    </lineage>
</organism>
<proteinExistence type="predicted"/>
<comment type="caution">
    <text evidence="7">The sequence shown here is derived from an EMBL/GenBank/DDBJ whole genome shotgun (WGS) entry which is preliminary data.</text>
</comment>
<gene>
    <name evidence="7" type="ORF">Cgig2_010954</name>
</gene>
<evidence type="ECO:0000256" key="1">
    <source>
        <dbReference type="ARBA" id="ARBA00022723"/>
    </source>
</evidence>
<dbReference type="PRINTS" id="PR00405">
    <property type="entry name" value="REVINTRACTNG"/>
</dbReference>
<dbReference type="Pfam" id="PF01412">
    <property type="entry name" value="ArfGap"/>
    <property type="match status" value="1"/>
</dbReference>
<feature type="domain" description="Arf-GAP" evidence="6">
    <location>
        <begin position="11"/>
        <end position="119"/>
    </location>
</feature>
<dbReference type="Proteomes" id="UP001153076">
    <property type="component" value="Unassembled WGS sequence"/>
</dbReference>
<protein>
    <recommendedName>
        <fullName evidence="6">Arf-GAP domain-containing protein</fullName>
    </recommendedName>
</protein>
<dbReference type="PROSITE" id="PS50115">
    <property type="entry name" value="ARFGAP"/>
    <property type="match status" value="1"/>
</dbReference>
<evidence type="ECO:0000256" key="2">
    <source>
        <dbReference type="ARBA" id="ARBA00022771"/>
    </source>
</evidence>
<dbReference type="GO" id="GO:0005096">
    <property type="term" value="F:GTPase activator activity"/>
    <property type="evidence" value="ECO:0007669"/>
    <property type="project" value="InterPro"/>
</dbReference>
<dbReference type="Gene3D" id="1.10.220.150">
    <property type="entry name" value="Arf GTPase activating protein"/>
    <property type="match status" value="1"/>
</dbReference>
<feature type="region of interest" description="Disordered" evidence="5">
    <location>
        <begin position="494"/>
        <end position="524"/>
    </location>
</feature>
<dbReference type="CDD" id="cd08838">
    <property type="entry name" value="ArfGap_AGFG"/>
    <property type="match status" value="1"/>
</dbReference>
<dbReference type="InterPro" id="IPR044820">
    <property type="entry name" value="AGD14-like"/>
</dbReference>
<reference evidence="7" key="1">
    <citation type="submission" date="2022-04" db="EMBL/GenBank/DDBJ databases">
        <title>Carnegiea gigantea Genome sequencing and assembly v2.</title>
        <authorList>
            <person name="Copetti D."/>
            <person name="Sanderson M.J."/>
            <person name="Burquez A."/>
            <person name="Wojciechowski M.F."/>
        </authorList>
    </citation>
    <scope>NUCLEOTIDE SEQUENCE</scope>
    <source>
        <strain evidence="7">SGP5-SGP5p</strain>
        <tissue evidence="7">Aerial part</tissue>
    </source>
</reference>
<evidence type="ECO:0000259" key="6">
    <source>
        <dbReference type="PROSITE" id="PS50115"/>
    </source>
</evidence>
<dbReference type="InterPro" id="IPR038508">
    <property type="entry name" value="ArfGAP_dom_sf"/>
</dbReference>